<organism evidence="1 2">
    <name type="scientific">Pelagomonas calceolata</name>
    <dbReference type="NCBI Taxonomy" id="35677"/>
    <lineage>
        <taxon>Eukaryota</taxon>
        <taxon>Sar</taxon>
        <taxon>Stramenopiles</taxon>
        <taxon>Ochrophyta</taxon>
        <taxon>Pelagophyceae</taxon>
        <taxon>Pelagomonadales</taxon>
        <taxon>Pelagomonadaceae</taxon>
        <taxon>Pelagomonas</taxon>
    </lineage>
</organism>
<protein>
    <submittedName>
        <fullName evidence="1">Uncharacterized protein</fullName>
    </submittedName>
</protein>
<dbReference type="AlphaFoldDB" id="A0A8J2SKF5"/>
<dbReference type="Proteomes" id="UP000789595">
    <property type="component" value="Unassembled WGS sequence"/>
</dbReference>
<keyword evidence="2" id="KW-1185">Reference proteome</keyword>
<sequence length="285" mass="30625">VASNAIKTQGRGALRWRRAASTGTSNAWRVSLGLGEVDGPALAHRLGRDGAGLGRGRRAALLLGGGRHLGRHDVLHLDAAADLGVEHEAVEDERLRDVVGARQRELADQAAAHARRAAAGALRILEVMGFVTATAARRVADNAVLLLRQRRLAGEVVVHGLAAAELGDDGAPGEEGTHPGDVVELAAQHVVGRAAEALRLAGAADRGGRVEVRIVAAEAGDNDVFAFVHVRWQELVERWAGLGWARWQTQRRPCTRWRGWPWWHRCGWFSSGQQGHRTKPVALGT</sequence>
<gene>
    <name evidence="1" type="ORF">PECAL_4P07880</name>
</gene>
<comment type="caution">
    <text evidence="1">The sequence shown here is derived from an EMBL/GenBank/DDBJ whole genome shotgun (WGS) entry which is preliminary data.</text>
</comment>
<feature type="non-terminal residue" evidence="1">
    <location>
        <position position="1"/>
    </location>
</feature>
<evidence type="ECO:0000313" key="2">
    <source>
        <dbReference type="Proteomes" id="UP000789595"/>
    </source>
</evidence>
<name>A0A8J2SKF5_9STRA</name>
<proteinExistence type="predicted"/>
<feature type="non-terminal residue" evidence="1">
    <location>
        <position position="285"/>
    </location>
</feature>
<dbReference type="EMBL" id="CAKKNE010000004">
    <property type="protein sequence ID" value="CAH0373580.1"/>
    <property type="molecule type" value="Genomic_DNA"/>
</dbReference>
<reference evidence="1" key="1">
    <citation type="submission" date="2021-11" db="EMBL/GenBank/DDBJ databases">
        <authorList>
            <consortium name="Genoscope - CEA"/>
            <person name="William W."/>
        </authorList>
    </citation>
    <scope>NUCLEOTIDE SEQUENCE</scope>
</reference>
<accession>A0A8J2SKF5</accession>
<evidence type="ECO:0000313" key="1">
    <source>
        <dbReference type="EMBL" id="CAH0373580.1"/>
    </source>
</evidence>